<dbReference type="Proteomes" id="UP000004047">
    <property type="component" value="Unassembled WGS sequence"/>
</dbReference>
<proteinExistence type="predicted"/>
<protein>
    <submittedName>
        <fullName evidence="1">Uncharacterized protein</fullName>
    </submittedName>
</protein>
<evidence type="ECO:0000313" key="2">
    <source>
        <dbReference type="Proteomes" id="UP000004047"/>
    </source>
</evidence>
<organism evidence="1 2">
    <name type="scientific">Microcystis aeruginosa PCC 9701</name>
    <dbReference type="NCBI Taxonomy" id="721123"/>
    <lineage>
        <taxon>Bacteria</taxon>
        <taxon>Bacillati</taxon>
        <taxon>Cyanobacteriota</taxon>
        <taxon>Cyanophyceae</taxon>
        <taxon>Oscillatoriophycideae</taxon>
        <taxon>Chroococcales</taxon>
        <taxon>Microcystaceae</taxon>
        <taxon>Microcystis</taxon>
    </lineage>
</organism>
<evidence type="ECO:0000313" key="1">
    <source>
        <dbReference type="EMBL" id="CCI35108.1"/>
    </source>
</evidence>
<sequence>MALLEWWKSLTPFLCVLCVFVVKKNQQPLAILGNVGNVSR</sequence>
<comment type="caution">
    <text evidence="1">The sequence shown here is derived from an EMBL/GenBank/DDBJ whole genome shotgun (WGS) entry which is preliminary data.</text>
</comment>
<dbReference type="AlphaFoldDB" id="I4ILD4"/>
<name>I4ILD4_MICAE</name>
<gene>
    <name evidence="1" type="ORF">MICAK_1330003</name>
</gene>
<accession>I4ILD4</accession>
<dbReference type="HOGENOM" id="CLU_3292477_0_0_3"/>
<dbReference type="EMBL" id="CAIQ01000039">
    <property type="protein sequence ID" value="CCI35108.1"/>
    <property type="molecule type" value="Genomic_DNA"/>
</dbReference>
<reference evidence="1 2" key="1">
    <citation type="submission" date="2012-04" db="EMBL/GenBank/DDBJ databases">
        <authorList>
            <person name="Genoscope - CEA"/>
        </authorList>
    </citation>
    <scope>NUCLEOTIDE SEQUENCE [LARGE SCALE GENOMIC DNA]</scope>
    <source>
        <strain evidence="1 2">9701</strain>
    </source>
</reference>